<dbReference type="OMA" id="RIFWHLE"/>
<dbReference type="PANTHER" id="PTHR13225:SF3">
    <property type="entry name" value="UPF0489 PROTEIN C5ORF22"/>
    <property type="match status" value="1"/>
</dbReference>
<dbReference type="AlphaFoldDB" id="A0A0L8GBM9"/>
<evidence type="ECO:0000313" key="3">
    <source>
        <dbReference type="EMBL" id="KOF73945.1"/>
    </source>
</evidence>
<dbReference type="STRING" id="37653.A0A0L8GBM9"/>
<evidence type="ECO:0000256" key="1">
    <source>
        <dbReference type="ARBA" id="ARBA00007099"/>
    </source>
</evidence>
<accession>A0A0L8GBM9</accession>
<feature type="compositionally biased region" description="Low complexity" evidence="2">
    <location>
        <begin position="216"/>
        <end position="233"/>
    </location>
</feature>
<dbReference type="EMBL" id="KQ422913">
    <property type="protein sequence ID" value="KOF73946.1"/>
    <property type="molecule type" value="Genomic_DNA"/>
</dbReference>
<comment type="similarity">
    <text evidence="1">Belongs to the UPF0489 family.</text>
</comment>
<dbReference type="KEGG" id="obi:106878157"/>
<dbReference type="Pfam" id="PF12640">
    <property type="entry name" value="UPF0489"/>
    <property type="match status" value="1"/>
</dbReference>
<name>A0A0L8GBM9_OCTBM</name>
<dbReference type="PANTHER" id="PTHR13225">
    <property type="entry name" value="MISEXPRESSION SUPPRESSOR OF RAS 6"/>
    <property type="match status" value="1"/>
</dbReference>
<organism evidence="3">
    <name type="scientific">Octopus bimaculoides</name>
    <name type="common">California two-spotted octopus</name>
    <dbReference type="NCBI Taxonomy" id="37653"/>
    <lineage>
        <taxon>Eukaryota</taxon>
        <taxon>Metazoa</taxon>
        <taxon>Spiralia</taxon>
        <taxon>Lophotrochozoa</taxon>
        <taxon>Mollusca</taxon>
        <taxon>Cephalopoda</taxon>
        <taxon>Coleoidea</taxon>
        <taxon>Octopodiformes</taxon>
        <taxon>Octopoda</taxon>
        <taxon>Incirrata</taxon>
        <taxon>Octopodidae</taxon>
        <taxon>Octopus</taxon>
    </lineage>
</organism>
<reference evidence="3" key="1">
    <citation type="submission" date="2015-07" db="EMBL/GenBank/DDBJ databases">
        <title>MeaNS - Measles Nucleotide Surveillance Program.</title>
        <authorList>
            <person name="Tran T."/>
            <person name="Druce J."/>
        </authorList>
    </citation>
    <scope>NUCLEOTIDE SEQUENCE</scope>
    <source>
        <strain evidence="3">UCB-OBI-ISO-001</strain>
        <tissue evidence="3">Gonad</tissue>
    </source>
</reference>
<gene>
    <name evidence="3" type="ORF">OCBIM_22037061mg</name>
</gene>
<proteinExistence type="inferred from homology"/>
<sequence>MNVKDQSKLPIFVVDDHNEVLPYIHRSIGSKHLPFSGLTMVHFDAHPDLLVPNDMKAADIFDKQFVYDSVSIATWMVPLLYAEHVSTVIWVKPPWAEQIADGTYMFWVGECRNSGCIRLSCKINYFISEALYVPEEDLINKKRVTLITITLEPSSWSSSPAPPASDTTTLHCSIEATVTGAAATDSPHVAAVEQPFPEDCQISAPNLLKDSKTELTLKSNDNSSTSSNSTLTSEEQDCHHHHHHHNDNNNHHQTIANMGMVPAKIEPGPSPLKKPCLSSVKLVEDMTKSSAPLSSPARLPEQVHDEALSLRLKSVFSSIANLGEGLILDIDLDFYSTKNPFLEMFTDKQYQMLKELYHFTEPASDSDQAITECIQSRMKQLKELEEVFRKLDNDPGTQIDKSLPRSDLLTRLVDSLHKNSSTPVDFLILHDAGCTCDDTELPHHVSSLPQIEQLIKYTDILVSHLPKPKLVTIARSVSDEYCPPEQVEKIQDAVVSLLDSRYAQLQLVKSYE</sequence>
<protein>
    <submittedName>
        <fullName evidence="3">Uncharacterized protein</fullName>
    </submittedName>
</protein>
<feature type="region of interest" description="Disordered" evidence="2">
    <location>
        <begin position="214"/>
        <end position="253"/>
    </location>
</feature>
<dbReference type="InterPro" id="IPR024131">
    <property type="entry name" value="UPF0489"/>
</dbReference>
<evidence type="ECO:0000256" key="2">
    <source>
        <dbReference type="SAM" id="MobiDB-lite"/>
    </source>
</evidence>
<dbReference type="EMBL" id="KQ422913">
    <property type="protein sequence ID" value="KOF73945.1"/>
    <property type="molecule type" value="Genomic_DNA"/>
</dbReference>
<dbReference type="OrthoDB" id="418142at2759"/>